<accession>A0A1V9FHH3</accession>
<reference evidence="1 2" key="1">
    <citation type="submission" date="2016-03" db="EMBL/GenBank/DDBJ databases">
        <title>Niastella vici sp. nov., isolated from farmland soil.</title>
        <authorList>
            <person name="Chen L."/>
            <person name="Wang D."/>
            <person name="Yang S."/>
            <person name="Wang G."/>
        </authorList>
    </citation>
    <scope>NUCLEOTIDE SEQUENCE [LARGE SCALE GENOMIC DNA]</scope>
    <source>
        <strain evidence="1 2">DJ57</strain>
    </source>
</reference>
<dbReference type="Proteomes" id="UP000192796">
    <property type="component" value="Unassembled WGS sequence"/>
</dbReference>
<dbReference type="EMBL" id="LVYD01000113">
    <property type="protein sequence ID" value="OQP57780.1"/>
    <property type="molecule type" value="Genomic_DNA"/>
</dbReference>
<dbReference type="Gene3D" id="3.40.390.70">
    <property type="match status" value="1"/>
</dbReference>
<evidence type="ECO:0000313" key="2">
    <source>
        <dbReference type="Proteomes" id="UP000192796"/>
    </source>
</evidence>
<name>A0A1V9FHH3_9BACT</name>
<dbReference type="PROSITE" id="PS51257">
    <property type="entry name" value="PROKAR_LIPOPROTEIN"/>
    <property type="match status" value="1"/>
</dbReference>
<dbReference type="AlphaFoldDB" id="A0A1V9FHH3"/>
<dbReference type="RefSeq" id="WP_081155685.1">
    <property type="nucleotide sequence ID" value="NZ_LVYD01000113.1"/>
</dbReference>
<evidence type="ECO:0000313" key="1">
    <source>
        <dbReference type="EMBL" id="OQP57780.1"/>
    </source>
</evidence>
<organism evidence="1 2">
    <name type="scientific">Niastella vici</name>
    <dbReference type="NCBI Taxonomy" id="1703345"/>
    <lineage>
        <taxon>Bacteria</taxon>
        <taxon>Pseudomonadati</taxon>
        <taxon>Bacteroidota</taxon>
        <taxon>Chitinophagia</taxon>
        <taxon>Chitinophagales</taxon>
        <taxon>Chitinophagaceae</taxon>
        <taxon>Niastella</taxon>
    </lineage>
</organism>
<dbReference type="STRING" id="1703345.A3860_09135"/>
<proteinExistence type="predicted"/>
<dbReference type="OrthoDB" id="1100648at2"/>
<comment type="caution">
    <text evidence="1">The sequence shown here is derived from an EMBL/GenBank/DDBJ whole genome shotgun (WGS) entry which is preliminary data.</text>
</comment>
<protein>
    <submittedName>
        <fullName evidence="1">Uncharacterized protein</fullName>
    </submittedName>
</protein>
<sequence>MYKLTYITALIFITALMVTGCKKEGALTASEDEQGYTLPQGYHGYDTTILDLYNKYSAYFLYRFTDKDTYWTPTGWKNATLNSSGTWNTGYGVTRADTNFISSQLALIKKLWLSYYTDKFLVKFLPAKVMLCASVDSLYTTYVFTPTFQAINADKSVGAWFNYDNICVNYGNAGVTAMTSGDSLKFLAKTNLIFIQSIPGRNLSAPTNDFTSVANYNGTFSSQANAYAQGIITIYYNGRSAQLDWNAYMEAMVSRSEANLKKSTANTDMTYMGILNTTKDSNGKIRQRYNIIRNYFITNYGVDLQAIGNAADK</sequence>
<keyword evidence="2" id="KW-1185">Reference proteome</keyword>
<gene>
    <name evidence="1" type="ORF">A3860_09135</name>
</gene>